<dbReference type="OrthoDB" id="540004at2759"/>
<gene>
    <name evidence="11" type="ORF">K7X08_005125</name>
</gene>
<keyword evidence="8" id="KW-0175">Coiled coil</keyword>
<name>A0A9Q1RIU5_9SOLA</name>
<evidence type="ECO:0000256" key="5">
    <source>
        <dbReference type="ARBA" id="ARBA00022917"/>
    </source>
</evidence>
<dbReference type="PANTHER" id="PTHR12843">
    <property type="entry name" value="PROTEIN-LYSINE N-METHYLTRANSFERASE METTL10"/>
    <property type="match status" value="1"/>
</dbReference>
<dbReference type="GO" id="GO:0016279">
    <property type="term" value="F:protein-lysine N-methyltransferase activity"/>
    <property type="evidence" value="ECO:0007669"/>
    <property type="project" value="UniProtKB-UniRule"/>
</dbReference>
<dbReference type="SUPFAM" id="SSF100966">
    <property type="entry name" value="Translation initiation factor 2 beta, aIF2beta, N-terminal domain"/>
    <property type="match status" value="1"/>
</dbReference>
<dbReference type="AlphaFoldDB" id="A0A9Q1RIU5"/>
<feature type="compositionally biased region" description="Acidic residues" evidence="9">
    <location>
        <begin position="620"/>
        <end position="631"/>
    </location>
</feature>
<organism evidence="11 12">
    <name type="scientific">Anisodus acutangulus</name>
    <dbReference type="NCBI Taxonomy" id="402998"/>
    <lineage>
        <taxon>Eukaryota</taxon>
        <taxon>Viridiplantae</taxon>
        <taxon>Streptophyta</taxon>
        <taxon>Embryophyta</taxon>
        <taxon>Tracheophyta</taxon>
        <taxon>Spermatophyta</taxon>
        <taxon>Magnoliopsida</taxon>
        <taxon>eudicotyledons</taxon>
        <taxon>Gunneridae</taxon>
        <taxon>Pentapetalae</taxon>
        <taxon>asterids</taxon>
        <taxon>lamiids</taxon>
        <taxon>Solanales</taxon>
        <taxon>Solanaceae</taxon>
        <taxon>Solanoideae</taxon>
        <taxon>Hyoscyameae</taxon>
        <taxon>Anisodus</taxon>
    </lineage>
</organism>
<keyword evidence="7" id="KW-0949">S-adenosyl-L-methionine</keyword>
<dbReference type="FunFam" id="3.30.30.170:FF:000002">
    <property type="entry name" value="Eukaryotic translation initiation factor 5"/>
    <property type="match status" value="1"/>
</dbReference>
<dbReference type="InterPro" id="IPR025714">
    <property type="entry name" value="Methyltranfer_dom"/>
</dbReference>
<keyword evidence="6" id="KW-0342">GTP-binding</keyword>
<feature type="region of interest" description="Disordered" evidence="9">
    <location>
        <begin position="537"/>
        <end position="631"/>
    </location>
</feature>
<dbReference type="GO" id="GO:0003743">
    <property type="term" value="F:translation initiation factor activity"/>
    <property type="evidence" value="ECO:0007669"/>
    <property type="project" value="UniProtKB-KW"/>
</dbReference>
<reference evidence="12" key="1">
    <citation type="journal article" date="2023" name="Proc. Natl. Acad. Sci. U.S.A.">
        <title>Genomic and structural basis for evolution of tropane alkaloid biosynthesis.</title>
        <authorList>
            <person name="Wanga Y.-J."/>
            <person name="Taina T."/>
            <person name="Yua J.-Y."/>
            <person name="Lia J."/>
            <person name="Xua B."/>
            <person name="Chenc J."/>
            <person name="D'Auriad J.C."/>
            <person name="Huanga J.-P."/>
            <person name="Huanga S.-X."/>
        </authorList>
    </citation>
    <scope>NUCLEOTIDE SEQUENCE [LARGE SCALE GENOMIC DNA]</scope>
    <source>
        <strain evidence="12">cv. KIB-2019</strain>
    </source>
</reference>
<dbReference type="InterPro" id="IPR029063">
    <property type="entry name" value="SAM-dependent_MTases_sf"/>
</dbReference>
<evidence type="ECO:0000313" key="11">
    <source>
        <dbReference type="EMBL" id="KAJ8558359.1"/>
    </source>
</evidence>
<evidence type="ECO:0000256" key="4">
    <source>
        <dbReference type="ARBA" id="ARBA00022741"/>
    </source>
</evidence>
<dbReference type="HAMAP" id="MF_03188">
    <property type="entry name" value="Methyltr_EFM4"/>
    <property type="match status" value="1"/>
</dbReference>
<evidence type="ECO:0000256" key="7">
    <source>
        <dbReference type="HAMAP-Rule" id="MF_03188"/>
    </source>
</evidence>
<feature type="domain" description="W2" evidence="10">
    <location>
        <begin position="687"/>
        <end position="835"/>
    </location>
</feature>
<evidence type="ECO:0000259" key="10">
    <source>
        <dbReference type="PROSITE" id="PS51363"/>
    </source>
</evidence>
<evidence type="ECO:0000313" key="12">
    <source>
        <dbReference type="Proteomes" id="UP001152561"/>
    </source>
</evidence>
<dbReference type="InterPro" id="IPR003307">
    <property type="entry name" value="W2_domain"/>
</dbReference>
<comment type="subcellular location">
    <subcellularLocation>
        <location evidence="7">Cytoplasm</location>
    </subcellularLocation>
</comment>
<keyword evidence="3" id="KW-0396">Initiation factor</keyword>
<comment type="function">
    <text evidence="7">S-adenosyl-L-methionine-dependent protein-lysine N-methyltransferase that methylates elongation factor 1-alpha.</text>
</comment>
<dbReference type="Pfam" id="PF13847">
    <property type="entry name" value="Methyltransf_31"/>
    <property type="match status" value="1"/>
</dbReference>
<evidence type="ECO:0000256" key="9">
    <source>
        <dbReference type="SAM" id="MobiDB-lite"/>
    </source>
</evidence>
<keyword evidence="12" id="KW-1185">Reference proteome</keyword>
<dbReference type="PANTHER" id="PTHR12843:SF12">
    <property type="entry name" value="PROTEIN-LYSINE N-METHYLTRANSFERASE 102587567"/>
    <property type="match status" value="1"/>
</dbReference>
<dbReference type="InterPro" id="IPR002735">
    <property type="entry name" value="Transl_init_fac_IF2/IF5_dom"/>
</dbReference>
<dbReference type="EMBL" id="JAJAGQ010000007">
    <property type="protein sequence ID" value="KAJ8558359.1"/>
    <property type="molecule type" value="Genomic_DNA"/>
</dbReference>
<keyword evidence="5" id="KW-0648">Protein biosynthesis</keyword>
<keyword evidence="7" id="KW-0808">Transferase</keyword>
<dbReference type="Proteomes" id="UP001152561">
    <property type="component" value="Unassembled WGS sequence"/>
</dbReference>
<sequence length="835" mass="91997">MRLLPEYSDVVPAARTPAAATDLISDDDRSVAADSWSIKSEYGSTLDDEQRHADATEALAAVNYRAASDYSSDKEEQDAEGVSSMLGFQSYWVSAYADELANYREHGHAGEVWFGADVMEIVASWTKALCTGISQKHLSNHVGDGEPVGLREKELADWSVLDIGTGNGLLLQEFAKQGFSDLTGTDYSEGAIDLARRLADRDSFTNIKFLVDDILETKLDTMFRLVLDKGTLDAIGLHPDGPIKRIMYWDAVSRIVAPGGLLVITSCNSTKDELVEEVETLNQRRNAVRNQEASTDPPPFRYLDHVQTYPTFTFGGSVGSHLLGRLSSSSHFPYPFILNPNLNNFYQLFLPLVEASLLSVEFQSCSGLGETSFMSEQAIFYLGSIGLLGEYCPWSRRKNRHFSGRVDCMHLESLKEEHLTFLLAGRHNFLLTQFAINIGAGNSDDAFYRYKMPRMLTKIEGRGNGIKTNVVNMVDIAKALARPPSYTTKYFGNELGAQSKFDEKTGTALVNGAHETPKLAGLLENFIKKYVQCYGCGNPETENPPEAKKGSKDKKAMRRAEKERLKEGEAADEELKKPKKETKKKVSSKDASTKTSSKKKHGGSDEDRASPPRSHVNLKEEEDEEDNDDDDVQWQTDTSVEAAQQRIQEQLNAATAEMVMLSTVESEKKSKAATQAPSPKAAPVTPENSKTENGETNHERLVTEVKANLKKGVTSSKLQSFLGSLSGSPQEVVTSLYEALMDGVEKGFAKEVIKKKSYLAAVAQDEESQLRLLRAIEIFCGKSNSVALKEVALVLKALVLSPSPSRNEIPSISACSDCCLSWFALPEERSSLAFL</sequence>
<accession>A0A9Q1RIU5</accession>
<dbReference type="Gene3D" id="3.30.30.170">
    <property type="match status" value="1"/>
</dbReference>
<feature type="compositionally biased region" description="Basic residues" evidence="9">
    <location>
        <begin position="577"/>
        <end position="586"/>
    </location>
</feature>
<proteinExistence type="inferred from homology"/>
<evidence type="ECO:0000256" key="2">
    <source>
        <dbReference type="ARBA" id="ARBA00022490"/>
    </source>
</evidence>
<dbReference type="SUPFAM" id="SSF48371">
    <property type="entry name" value="ARM repeat"/>
    <property type="match status" value="1"/>
</dbReference>
<keyword evidence="2 7" id="KW-0963">Cytoplasm</keyword>
<evidence type="ECO:0000256" key="8">
    <source>
        <dbReference type="SAM" id="Coils"/>
    </source>
</evidence>
<dbReference type="PROSITE" id="PS51363">
    <property type="entry name" value="W2"/>
    <property type="match status" value="1"/>
</dbReference>
<evidence type="ECO:0000256" key="6">
    <source>
        <dbReference type="ARBA" id="ARBA00023134"/>
    </source>
</evidence>
<dbReference type="CDD" id="cd02440">
    <property type="entry name" value="AdoMet_MTases"/>
    <property type="match status" value="1"/>
</dbReference>
<dbReference type="Pfam" id="PF01873">
    <property type="entry name" value="eIF-5_eIF-2B"/>
    <property type="match status" value="1"/>
</dbReference>
<dbReference type="GO" id="GO:0005737">
    <property type="term" value="C:cytoplasm"/>
    <property type="evidence" value="ECO:0007669"/>
    <property type="project" value="UniProtKB-SubCell"/>
</dbReference>
<dbReference type="InterPro" id="IPR016189">
    <property type="entry name" value="Transl_init_fac_IF2/IF5_N"/>
</dbReference>
<dbReference type="EC" id="2.1.1.-" evidence="7"/>
<comment type="caution">
    <text evidence="11">The sequence shown here is derived from an EMBL/GenBank/DDBJ whole genome shotgun (WGS) entry which is preliminary data.</text>
</comment>
<dbReference type="InterPro" id="IPR016024">
    <property type="entry name" value="ARM-type_fold"/>
</dbReference>
<evidence type="ECO:0000256" key="3">
    <source>
        <dbReference type="ARBA" id="ARBA00022540"/>
    </source>
</evidence>
<keyword evidence="7" id="KW-0489">Methyltransferase</keyword>
<comment type="similarity">
    <text evidence="7">Belongs to the class I-like SAM-binding methyltransferase superfamily. EFM4 family.</text>
</comment>
<keyword evidence="4" id="KW-0547">Nucleotide-binding</keyword>
<feature type="region of interest" description="Disordered" evidence="9">
    <location>
        <begin position="666"/>
        <end position="697"/>
    </location>
</feature>
<dbReference type="SMART" id="SM00653">
    <property type="entry name" value="eIF2B_5"/>
    <property type="match status" value="1"/>
</dbReference>
<feature type="coiled-coil region" evidence="8">
    <location>
        <begin position="264"/>
        <end position="291"/>
    </location>
</feature>
<feature type="compositionally biased region" description="Basic and acidic residues" evidence="9">
    <location>
        <begin position="545"/>
        <end position="576"/>
    </location>
</feature>
<dbReference type="Gene3D" id="1.25.40.180">
    <property type="match status" value="1"/>
</dbReference>
<evidence type="ECO:0000256" key="1">
    <source>
        <dbReference type="ARBA" id="ARBA00010397"/>
    </source>
</evidence>
<dbReference type="SUPFAM" id="SSF53335">
    <property type="entry name" value="S-adenosyl-L-methionine-dependent methyltransferases"/>
    <property type="match status" value="1"/>
</dbReference>
<dbReference type="GO" id="GO:0005525">
    <property type="term" value="F:GTP binding"/>
    <property type="evidence" value="ECO:0007669"/>
    <property type="project" value="UniProtKB-KW"/>
</dbReference>
<comment type="similarity">
    <text evidence="1">Belongs to the eIF-2-beta/eIF-5 family.</text>
</comment>
<protein>
    <recommendedName>
        <fullName evidence="7">Protein-lysine N-methyltransferase K7X08_005125</fullName>
        <ecNumber evidence="7">2.1.1.-</ecNumber>
    </recommendedName>
</protein>
<dbReference type="GO" id="GO:0032259">
    <property type="term" value="P:methylation"/>
    <property type="evidence" value="ECO:0007669"/>
    <property type="project" value="UniProtKB-KW"/>
</dbReference>
<dbReference type="Gene3D" id="3.40.50.150">
    <property type="entry name" value="Vaccinia Virus protein VP39"/>
    <property type="match status" value="1"/>
</dbReference>
<dbReference type="InterPro" id="IPR026635">
    <property type="entry name" value="Efm4/METTL10"/>
</dbReference>